<evidence type="ECO:0000313" key="3">
    <source>
        <dbReference type="Proteomes" id="UP000037530"/>
    </source>
</evidence>
<protein>
    <recommendedName>
        <fullName evidence="4">Transmembrane protein</fullName>
    </recommendedName>
</protein>
<accession>A0A0M0HZW7</accession>
<comment type="caution">
    <text evidence="2">The sequence shown here is derived from an EMBL/GenBank/DDBJ whole genome shotgun (WGS) entry which is preliminary data.</text>
</comment>
<feature type="transmembrane region" description="Helical" evidence="1">
    <location>
        <begin position="25"/>
        <end position="52"/>
    </location>
</feature>
<reference evidence="3" key="1">
    <citation type="submission" date="2015-08" db="EMBL/GenBank/DDBJ databases">
        <title>Vibrio galatheae sp. nov., a novel member of the Vibrionaceae family isolated from the Solomon Islands.</title>
        <authorList>
            <person name="Giubergia S."/>
            <person name="Machado H."/>
            <person name="Mateiu R.V."/>
            <person name="Gram L."/>
        </authorList>
    </citation>
    <scope>NUCLEOTIDE SEQUENCE [LARGE SCALE GENOMIC DNA]</scope>
    <source>
        <strain evidence="3">DSM 19134</strain>
    </source>
</reference>
<name>A0A0M0HZW7_9VIBR</name>
<dbReference type="Proteomes" id="UP000037530">
    <property type="component" value="Unassembled WGS sequence"/>
</dbReference>
<proteinExistence type="predicted"/>
<keyword evidence="1" id="KW-0472">Membrane</keyword>
<organism evidence="2 3">
    <name type="scientific">Vibrio hepatarius</name>
    <dbReference type="NCBI Taxonomy" id="171383"/>
    <lineage>
        <taxon>Bacteria</taxon>
        <taxon>Pseudomonadati</taxon>
        <taxon>Pseudomonadota</taxon>
        <taxon>Gammaproteobacteria</taxon>
        <taxon>Vibrionales</taxon>
        <taxon>Vibrionaceae</taxon>
        <taxon>Vibrio</taxon>
        <taxon>Vibrio oreintalis group</taxon>
    </lineage>
</organism>
<gene>
    <name evidence="2" type="ORF">AKJ31_12105</name>
</gene>
<sequence>MVLNGIFEVKHCVVDGDFVFIFGEMLILGVVRVLAFLSINLAQLFMTTLMILRRNSVRQRGFKWWMWSEKNAPFGASLLESRRSNQVDL</sequence>
<evidence type="ECO:0000313" key="2">
    <source>
        <dbReference type="EMBL" id="KOO07619.1"/>
    </source>
</evidence>
<dbReference type="EMBL" id="LHPI01000009">
    <property type="protein sequence ID" value="KOO07619.1"/>
    <property type="molecule type" value="Genomic_DNA"/>
</dbReference>
<keyword evidence="1" id="KW-1133">Transmembrane helix</keyword>
<keyword evidence="1" id="KW-0812">Transmembrane</keyword>
<dbReference type="PATRIC" id="fig|171383.3.peg.2474"/>
<keyword evidence="3" id="KW-1185">Reference proteome</keyword>
<evidence type="ECO:0000256" key="1">
    <source>
        <dbReference type="SAM" id="Phobius"/>
    </source>
</evidence>
<evidence type="ECO:0008006" key="4">
    <source>
        <dbReference type="Google" id="ProtNLM"/>
    </source>
</evidence>
<dbReference type="AlphaFoldDB" id="A0A0M0HZW7"/>